<dbReference type="InterPro" id="IPR035979">
    <property type="entry name" value="RBD_domain_sf"/>
</dbReference>
<dbReference type="Proteomes" id="UP001239994">
    <property type="component" value="Unassembled WGS sequence"/>
</dbReference>
<dbReference type="AlphaFoldDB" id="A0AAD8ZMV3"/>
<organism evidence="4 5">
    <name type="scientific">Electrophorus voltai</name>
    <dbReference type="NCBI Taxonomy" id="2609070"/>
    <lineage>
        <taxon>Eukaryota</taxon>
        <taxon>Metazoa</taxon>
        <taxon>Chordata</taxon>
        <taxon>Craniata</taxon>
        <taxon>Vertebrata</taxon>
        <taxon>Euteleostomi</taxon>
        <taxon>Actinopterygii</taxon>
        <taxon>Neopterygii</taxon>
        <taxon>Teleostei</taxon>
        <taxon>Ostariophysi</taxon>
        <taxon>Gymnotiformes</taxon>
        <taxon>Gymnotoidei</taxon>
        <taxon>Gymnotidae</taxon>
        <taxon>Electrophorus</taxon>
    </lineage>
</organism>
<feature type="region of interest" description="Disordered" evidence="2">
    <location>
        <begin position="368"/>
        <end position="405"/>
    </location>
</feature>
<accession>A0AAD8ZMV3</accession>
<sequence>MMVRHSHYSALAQAEGSVPGMASLPVPRDPSGQRGARPLGRLTHRNSEDVHSALAHSESSGGVPRTAAEGSDRGANPQGLRWGGRRAHDGPPAGSAALGGHWVDTGQEEKYSIPRRQKEVVMGKVLQGVAVAQQQWLNGWDMLPIQNTLHPALQIWKNLALRQQEMGWMRGGVGGYSLTSLVPELGMTSKKAGGDVNGLYQSESWERRGSPLIIDAVCVQLRRRTKCGSEGERGGQARTRLVTGSSLCCRTRTDADPAPRRSREAQQGSKRVAKGGMLGGKRCTRHLRSAMCQDTAAGSRVGRQQAEHWAATPRSAGTVGNQRKNVLARERIEGSTETQWRQADLPQLQGWADKGLLTQPKMIISNMEPQVTNGPNPATANGPSSNSRSCPSPMQTGGANDDSKTNLIVNYLPQNMTQEEFRSLFGSIGEIESCKLVRDKITGTLGRGGG</sequence>
<evidence type="ECO:0000256" key="2">
    <source>
        <dbReference type="SAM" id="MobiDB-lite"/>
    </source>
</evidence>
<feature type="compositionally biased region" description="Polar residues" evidence="2">
    <location>
        <begin position="368"/>
        <end position="398"/>
    </location>
</feature>
<keyword evidence="1" id="KW-0694">RNA-binding</keyword>
<protein>
    <recommendedName>
        <fullName evidence="3">RRM domain-containing protein</fullName>
    </recommendedName>
</protein>
<evidence type="ECO:0000313" key="4">
    <source>
        <dbReference type="EMBL" id="KAK1800948.1"/>
    </source>
</evidence>
<dbReference type="InterPro" id="IPR000504">
    <property type="entry name" value="RRM_dom"/>
</dbReference>
<dbReference type="Pfam" id="PF00076">
    <property type="entry name" value="RRM_1"/>
    <property type="match status" value="1"/>
</dbReference>
<evidence type="ECO:0000259" key="3">
    <source>
        <dbReference type="PROSITE" id="PS50102"/>
    </source>
</evidence>
<dbReference type="PROSITE" id="PS50102">
    <property type="entry name" value="RRM"/>
    <property type="match status" value="1"/>
</dbReference>
<dbReference type="InterPro" id="IPR012677">
    <property type="entry name" value="Nucleotide-bd_a/b_plait_sf"/>
</dbReference>
<name>A0AAD8ZMV3_9TELE</name>
<comment type="caution">
    <text evidence="4">The sequence shown here is derived from an EMBL/GenBank/DDBJ whole genome shotgun (WGS) entry which is preliminary data.</text>
</comment>
<feature type="compositionally biased region" description="Basic and acidic residues" evidence="2">
    <location>
        <begin position="251"/>
        <end position="264"/>
    </location>
</feature>
<dbReference type="GO" id="GO:0003723">
    <property type="term" value="F:RNA binding"/>
    <property type="evidence" value="ECO:0007669"/>
    <property type="project" value="UniProtKB-UniRule"/>
</dbReference>
<evidence type="ECO:0000313" key="5">
    <source>
        <dbReference type="Proteomes" id="UP001239994"/>
    </source>
</evidence>
<dbReference type="Gene3D" id="3.30.70.330">
    <property type="match status" value="1"/>
</dbReference>
<dbReference type="SUPFAM" id="SSF54928">
    <property type="entry name" value="RNA-binding domain, RBD"/>
    <property type="match status" value="1"/>
</dbReference>
<feature type="region of interest" description="Disordered" evidence="2">
    <location>
        <begin position="251"/>
        <end position="277"/>
    </location>
</feature>
<evidence type="ECO:0000256" key="1">
    <source>
        <dbReference type="PROSITE-ProRule" id="PRU00176"/>
    </source>
</evidence>
<reference evidence="4" key="1">
    <citation type="submission" date="2023-03" db="EMBL/GenBank/DDBJ databases">
        <title>Electrophorus voltai genome.</title>
        <authorList>
            <person name="Bian C."/>
        </authorList>
    </citation>
    <scope>NUCLEOTIDE SEQUENCE</scope>
    <source>
        <strain evidence="4">CB-2022</strain>
        <tissue evidence="4">Muscle</tissue>
    </source>
</reference>
<gene>
    <name evidence="4" type="ORF">P4O66_004705</name>
</gene>
<feature type="region of interest" description="Disordered" evidence="2">
    <location>
        <begin position="19"/>
        <end position="100"/>
    </location>
</feature>
<feature type="domain" description="RRM" evidence="3">
    <location>
        <begin position="405"/>
        <end position="450"/>
    </location>
</feature>
<proteinExistence type="predicted"/>
<dbReference type="EMBL" id="JAROKS010000009">
    <property type="protein sequence ID" value="KAK1800948.1"/>
    <property type="molecule type" value="Genomic_DNA"/>
</dbReference>
<keyword evidence="5" id="KW-1185">Reference proteome</keyword>